<accession>A0A507FPH7</accession>
<feature type="compositionally biased region" description="Polar residues" evidence="1">
    <location>
        <begin position="1"/>
        <end position="17"/>
    </location>
</feature>
<reference evidence="2 3" key="1">
    <citation type="journal article" date="2019" name="Sci. Rep.">
        <title>Comparative genomics of chytrid fungi reveal insights into the obligate biotrophic and pathogenic lifestyle of Synchytrium endobioticum.</title>
        <authorList>
            <person name="van de Vossenberg B.T.L.H."/>
            <person name="Warris S."/>
            <person name="Nguyen H.D.T."/>
            <person name="van Gent-Pelzer M.P.E."/>
            <person name="Joly D.L."/>
            <person name="van de Geest H.C."/>
            <person name="Bonants P.J.M."/>
            <person name="Smith D.S."/>
            <person name="Levesque C.A."/>
            <person name="van der Lee T.A.J."/>
        </authorList>
    </citation>
    <scope>NUCLEOTIDE SEQUENCE [LARGE SCALE GENOMIC DNA]</scope>
    <source>
        <strain evidence="2 3">CBS 675.73</strain>
    </source>
</reference>
<dbReference type="InterPro" id="IPR027417">
    <property type="entry name" value="P-loop_NTPase"/>
</dbReference>
<evidence type="ECO:0000313" key="2">
    <source>
        <dbReference type="EMBL" id="TPX77590.1"/>
    </source>
</evidence>
<dbReference type="SUPFAM" id="SSF52540">
    <property type="entry name" value="P-loop containing nucleoside triphosphate hydrolases"/>
    <property type="match status" value="1"/>
</dbReference>
<dbReference type="AlphaFoldDB" id="A0A507FPH7"/>
<organism evidence="2 3">
    <name type="scientific">Chytriomyces confervae</name>
    <dbReference type="NCBI Taxonomy" id="246404"/>
    <lineage>
        <taxon>Eukaryota</taxon>
        <taxon>Fungi</taxon>
        <taxon>Fungi incertae sedis</taxon>
        <taxon>Chytridiomycota</taxon>
        <taxon>Chytridiomycota incertae sedis</taxon>
        <taxon>Chytridiomycetes</taxon>
        <taxon>Chytridiales</taxon>
        <taxon>Chytriomycetaceae</taxon>
        <taxon>Chytriomyces</taxon>
    </lineage>
</organism>
<dbReference type="STRING" id="246404.A0A507FPH7"/>
<evidence type="ECO:0008006" key="4">
    <source>
        <dbReference type="Google" id="ProtNLM"/>
    </source>
</evidence>
<feature type="compositionally biased region" description="Low complexity" evidence="1">
    <location>
        <begin position="58"/>
        <end position="69"/>
    </location>
</feature>
<comment type="caution">
    <text evidence="2">The sequence shown here is derived from an EMBL/GenBank/DDBJ whole genome shotgun (WGS) entry which is preliminary data.</text>
</comment>
<name>A0A507FPH7_9FUNG</name>
<feature type="compositionally biased region" description="Basic and acidic residues" evidence="1">
    <location>
        <begin position="21"/>
        <end position="31"/>
    </location>
</feature>
<dbReference type="EMBL" id="QEAP01000017">
    <property type="protein sequence ID" value="TPX77590.1"/>
    <property type="molecule type" value="Genomic_DNA"/>
</dbReference>
<evidence type="ECO:0000313" key="3">
    <source>
        <dbReference type="Proteomes" id="UP000320333"/>
    </source>
</evidence>
<dbReference type="Gene3D" id="3.40.50.300">
    <property type="entry name" value="P-loop containing nucleotide triphosphate hydrolases"/>
    <property type="match status" value="1"/>
</dbReference>
<evidence type="ECO:0000256" key="1">
    <source>
        <dbReference type="SAM" id="MobiDB-lite"/>
    </source>
</evidence>
<dbReference type="Proteomes" id="UP000320333">
    <property type="component" value="Unassembled WGS sequence"/>
</dbReference>
<protein>
    <recommendedName>
        <fullName evidence="4">Guanylate-binding protein N-terminal domain-containing protein</fullName>
    </recommendedName>
</protein>
<feature type="region of interest" description="Disordered" evidence="1">
    <location>
        <begin position="1"/>
        <end position="74"/>
    </location>
</feature>
<dbReference type="OrthoDB" id="2130507at2759"/>
<proteinExistence type="predicted"/>
<sequence length="553" mass="60216">MFQRLTTRKSTLTIRNISPSPERESRSRDIPTDLPSTPIQEATPLSTAPTSPSPPSSPTTLSAAGSPPTQSTTTSMLASLLFPKSAQDETITPTDTNRVVPLIAIQTVKGASDSDSTKYVPLGVTPQAASILSGLPGPVSIAVFAGFGRSGKSLTASRLAKHLGVDQALFASKPGNIPCTHGIDMAVVKHPRGRGHILLLDCEGAANHNQSAIPFVMGLAARLASKIYVFERGCFTTAGLESVMQIVNMGLATMAVQDDNETAQDITRSLTLIENMTINTGIPTSHLLQDLLSPRDGDEMSNRVKRFIRDQFDVQFEKLPFFANEMAADAEFNEVCQRISSQLVDAQLKPLEVGGVPADGSIVVQLCNELLAQIRDGGSRFNMVSATESLVSNMATEAANTVWADFITRARNSNNTPQQINGRKHLRTILRELEGFANMALIDLEAFTCRLVPQEPASIARIIWDRNFDAFMEDVRTAHAARSTDVQKTTVWAVRMNHVVVDMVEQFVEAARQLVRLARFGSMLVMLTNYYFWKHGVHLIKNVANGVIAEMVD</sequence>
<keyword evidence="3" id="KW-1185">Reference proteome</keyword>
<gene>
    <name evidence="2" type="ORF">CcCBS67573_g01114</name>
</gene>